<dbReference type="RefSeq" id="WP_338236811.1">
    <property type="nucleotide sequence ID" value="NZ_BQKE01000001.1"/>
</dbReference>
<accession>A0AAN4VWX6</accession>
<dbReference type="AlphaFoldDB" id="A0AAN4VWX6"/>
<organism evidence="4 5">
    <name type="scientific">Persicobacter diffluens</name>
    <dbReference type="NCBI Taxonomy" id="981"/>
    <lineage>
        <taxon>Bacteria</taxon>
        <taxon>Pseudomonadati</taxon>
        <taxon>Bacteroidota</taxon>
        <taxon>Cytophagia</taxon>
        <taxon>Cytophagales</taxon>
        <taxon>Persicobacteraceae</taxon>
        <taxon>Persicobacter</taxon>
    </lineage>
</organism>
<dbReference type="InterPro" id="IPR000772">
    <property type="entry name" value="Ricin_B_lectin"/>
</dbReference>
<comment type="caution">
    <text evidence="4">The sequence shown here is derived from an EMBL/GenBank/DDBJ whole genome shotgun (WGS) entry which is preliminary data.</text>
</comment>
<evidence type="ECO:0000256" key="1">
    <source>
        <dbReference type="ARBA" id="ARBA00006865"/>
    </source>
</evidence>
<reference evidence="4 5" key="1">
    <citation type="submission" date="2021-12" db="EMBL/GenBank/DDBJ databases">
        <title>Genome sequencing of bacteria with rrn-lacking chromosome and rrn-plasmid.</title>
        <authorList>
            <person name="Anda M."/>
            <person name="Iwasaki W."/>
        </authorList>
    </citation>
    <scope>NUCLEOTIDE SEQUENCE [LARGE SCALE GENOMIC DNA]</scope>
    <source>
        <strain evidence="4 5">NBRC 15940</strain>
    </source>
</reference>
<dbReference type="InterPro" id="IPR013320">
    <property type="entry name" value="ConA-like_dom_sf"/>
</dbReference>
<protein>
    <recommendedName>
        <fullName evidence="3">GH16 domain-containing protein</fullName>
    </recommendedName>
</protein>
<dbReference type="Gene3D" id="2.60.120.200">
    <property type="match status" value="1"/>
</dbReference>
<dbReference type="GO" id="GO:0004553">
    <property type="term" value="F:hydrolase activity, hydrolyzing O-glycosyl compounds"/>
    <property type="evidence" value="ECO:0007669"/>
    <property type="project" value="InterPro"/>
</dbReference>
<dbReference type="Gene3D" id="2.80.10.50">
    <property type="match status" value="1"/>
</dbReference>
<feature type="signal peptide" evidence="2">
    <location>
        <begin position="1"/>
        <end position="26"/>
    </location>
</feature>
<dbReference type="InterPro" id="IPR026444">
    <property type="entry name" value="Secre_tail"/>
</dbReference>
<dbReference type="GO" id="GO:0005975">
    <property type="term" value="P:carbohydrate metabolic process"/>
    <property type="evidence" value="ECO:0007669"/>
    <property type="project" value="InterPro"/>
</dbReference>
<dbReference type="SUPFAM" id="SSF50370">
    <property type="entry name" value="Ricin B-like lectins"/>
    <property type="match status" value="1"/>
</dbReference>
<keyword evidence="5" id="KW-1185">Reference proteome</keyword>
<dbReference type="CDD" id="cd00161">
    <property type="entry name" value="beta-trefoil_Ricin-like"/>
    <property type="match status" value="1"/>
</dbReference>
<keyword evidence="2" id="KW-0732">Signal</keyword>
<name>A0AAN4VWX6_9BACT</name>
<dbReference type="SUPFAM" id="SSF49899">
    <property type="entry name" value="Concanavalin A-like lectins/glucanases"/>
    <property type="match status" value="1"/>
</dbReference>
<evidence type="ECO:0000259" key="3">
    <source>
        <dbReference type="PROSITE" id="PS51762"/>
    </source>
</evidence>
<evidence type="ECO:0000256" key="2">
    <source>
        <dbReference type="SAM" id="SignalP"/>
    </source>
</evidence>
<gene>
    <name evidence="4" type="ORF">PEDI_17750</name>
</gene>
<comment type="similarity">
    <text evidence="1">Belongs to the glycosyl hydrolase 16 family.</text>
</comment>
<dbReference type="EMBL" id="BQKE01000001">
    <property type="protein sequence ID" value="GJM61223.1"/>
    <property type="molecule type" value="Genomic_DNA"/>
</dbReference>
<dbReference type="NCBIfam" id="TIGR04183">
    <property type="entry name" value="Por_Secre_tail"/>
    <property type="match status" value="1"/>
</dbReference>
<feature type="chain" id="PRO_5042845429" description="GH16 domain-containing protein" evidence="2">
    <location>
        <begin position="27"/>
        <end position="562"/>
    </location>
</feature>
<proteinExistence type="inferred from homology"/>
<evidence type="ECO:0000313" key="4">
    <source>
        <dbReference type="EMBL" id="GJM61223.1"/>
    </source>
</evidence>
<dbReference type="InterPro" id="IPR035992">
    <property type="entry name" value="Ricin_B-like_lectins"/>
</dbReference>
<dbReference type="Proteomes" id="UP001310022">
    <property type="component" value="Unassembled WGS sequence"/>
</dbReference>
<dbReference type="PROSITE" id="PS51762">
    <property type="entry name" value="GH16_2"/>
    <property type="match status" value="1"/>
</dbReference>
<dbReference type="Pfam" id="PF14200">
    <property type="entry name" value="RicinB_lectin_2"/>
    <property type="match status" value="1"/>
</dbReference>
<evidence type="ECO:0000313" key="5">
    <source>
        <dbReference type="Proteomes" id="UP001310022"/>
    </source>
</evidence>
<sequence>MKQIFLPICASLLVAFFLHFSPEVRAQSEPVFTSGHDPKSPGQSWVKVEALSDEFEGGTLDPNKWTANPEFLWNGQDRGWYGSARSLFQEENATVTNGQMRIEAKMFASPQYAPSDDQSNPPARKYGGAYVYGKTLAKPGYYMEARMQASQTAMSAAFWLMSESKPCIELPNNGEKSELDIQECVGVMTGELGDEWTNDDWAVNAKWDRIFHYNTHRHTTWECYSGEQQTVGGKVNLESGTNASAFHIYGAYWYPDGNRVDFFLDGDFIKSVTPAVPFTAPLKLIMSSNFYDWIKEIEPEAMGFNKTKADRSSKFDWVRVWELEGEAQEVFFIINKETGKKIRCGNNTDGAPLQLVPASWNGSPTQWEKVDTGDGYFHLRNVDTGFYFRPTNETDGSVLIQRPDSYNGDFTRWKTVAASGGYYYLENKETGMWFRPESEVDYAPLLQRPTSYSGDWTQWQLVSVQTGTPLRMTAPLSTEYGLQEVKVFPNPVTNGLLHMRLPSSPVPAQVTITDTSGRTLYQEMHYSGELNLPINGMLRSGQLYLVHVQVEGKSFTERILVE</sequence>
<feature type="domain" description="GH16" evidence="3">
    <location>
        <begin position="32"/>
        <end position="326"/>
    </location>
</feature>
<dbReference type="InterPro" id="IPR000757">
    <property type="entry name" value="Beta-glucanase-like"/>
</dbReference>